<proteinExistence type="inferred from homology"/>
<organism evidence="4 5">
    <name type="scientific">Pseudonocardia petroleophila</name>
    <dbReference type="NCBI Taxonomy" id="37331"/>
    <lineage>
        <taxon>Bacteria</taxon>
        <taxon>Bacillati</taxon>
        <taxon>Actinomycetota</taxon>
        <taxon>Actinomycetes</taxon>
        <taxon>Pseudonocardiales</taxon>
        <taxon>Pseudonocardiaceae</taxon>
        <taxon>Pseudonocardia</taxon>
    </lineage>
</organism>
<dbReference type="RefSeq" id="WP_185720764.1">
    <property type="nucleotide sequence ID" value="NZ_BAAAWI010000001.1"/>
</dbReference>
<dbReference type="PANTHER" id="PTHR30466">
    <property type="entry name" value="FLAVIN REDUCTASE"/>
    <property type="match status" value="1"/>
</dbReference>
<name>A0A7G7MMC8_9PSEU</name>
<dbReference type="InterPro" id="IPR002563">
    <property type="entry name" value="Flavin_Rdtase-like_dom"/>
</dbReference>
<dbReference type="Proteomes" id="UP000515728">
    <property type="component" value="Chromosome"/>
</dbReference>
<dbReference type="GO" id="GO:0042602">
    <property type="term" value="F:riboflavin reductase (NADPH) activity"/>
    <property type="evidence" value="ECO:0007669"/>
    <property type="project" value="TreeGrafter"/>
</dbReference>
<reference evidence="4 5" key="1">
    <citation type="submission" date="2020-08" db="EMBL/GenBank/DDBJ databases">
        <authorList>
            <person name="Mo P."/>
        </authorList>
    </citation>
    <scope>NUCLEOTIDE SEQUENCE [LARGE SCALE GENOMIC DNA]</scope>
    <source>
        <strain evidence="4 5">CGMCC 4.1532</strain>
    </source>
</reference>
<keyword evidence="5" id="KW-1185">Reference proteome</keyword>
<keyword evidence="2" id="KW-0560">Oxidoreductase</keyword>
<dbReference type="KEGG" id="ppel:H6H00_08490"/>
<dbReference type="SUPFAM" id="SSF50475">
    <property type="entry name" value="FMN-binding split barrel"/>
    <property type="match status" value="1"/>
</dbReference>
<evidence type="ECO:0000256" key="1">
    <source>
        <dbReference type="ARBA" id="ARBA00008898"/>
    </source>
</evidence>
<dbReference type="AlphaFoldDB" id="A0A7G7MMC8"/>
<accession>A0A7G7MMC8</accession>
<sequence length="168" mass="17727">MDGRNRSIEAVTAVDQLRRAFGCFPSGVTAVCADVDGVPVGLAASSFTSVSVEPPLVSVCMQHSSTTWPVLRRAPRLGLSVLAEGQDEVCARLASKTGDRFAGTDWTASDDGAVHVHGATLWLDCTIHAEVPSGDHDIVLLRIHGVSADPDAAPLVFHGSRFRRLAAL</sequence>
<evidence type="ECO:0000259" key="3">
    <source>
        <dbReference type="SMART" id="SM00903"/>
    </source>
</evidence>
<dbReference type="Gene3D" id="2.30.110.10">
    <property type="entry name" value="Electron Transport, Fmn-binding Protein, Chain A"/>
    <property type="match status" value="1"/>
</dbReference>
<dbReference type="InterPro" id="IPR012349">
    <property type="entry name" value="Split_barrel_FMN-bd"/>
</dbReference>
<evidence type="ECO:0000256" key="2">
    <source>
        <dbReference type="ARBA" id="ARBA00023002"/>
    </source>
</evidence>
<gene>
    <name evidence="4" type="ORF">H6H00_08490</name>
</gene>
<feature type="domain" description="Flavin reductase like" evidence="3">
    <location>
        <begin position="21"/>
        <end position="164"/>
    </location>
</feature>
<dbReference type="InterPro" id="IPR050268">
    <property type="entry name" value="NADH-dep_flavin_reductase"/>
</dbReference>
<dbReference type="PANTHER" id="PTHR30466:SF11">
    <property type="entry name" value="FLAVIN-DEPENDENT MONOOXYGENASE, REDUCTASE SUBUNIT HSAB"/>
    <property type="match status" value="1"/>
</dbReference>
<evidence type="ECO:0000313" key="5">
    <source>
        <dbReference type="Proteomes" id="UP000515728"/>
    </source>
</evidence>
<evidence type="ECO:0000313" key="4">
    <source>
        <dbReference type="EMBL" id="QNG53939.1"/>
    </source>
</evidence>
<dbReference type="Pfam" id="PF01613">
    <property type="entry name" value="Flavin_Reduct"/>
    <property type="match status" value="1"/>
</dbReference>
<protein>
    <submittedName>
        <fullName evidence="4">Flavin reductase family protein</fullName>
    </submittedName>
</protein>
<dbReference type="SMART" id="SM00903">
    <property type="entry name" value="Flavin_Reduct"/>
    <property type="match status" value="1"/>
</dbReference>
<dbReference type="EMBL" id="CP060131">
    <property type="protein sequence ID" value="QNG53939.1"/>
    <property type="molecule type" value="Genomic_DNA"/>
</dbReference>
<dbReference type="GO" id="GO:0010181">
    <property type="term" value="F:FMN binding"/>
    <property type="evidence" value="ECO:0007669"/>
    <property type="project" value="InterPro"/>
</dbReference>
<comment type="similarity">
    <text evidence="1">Belongs to the non-flavoprotein flavin reductase family.</text>
</comment>